<evidence type="ECO:0000313" key="2">
    <source>
        <dbReference type="EMBL" id="RDY11734.1"/>
    </source>
</evidence>
<feature type="transmembrane region" description="Helical" evidence="1">
    <location>
        <begin position="58"/>
        <end position="78"/>
    </location>
</feature>
<dbReference type="EMBL" id="QJKJ01000590">
    <property type="protein sequence ID" value="RDY11734.1"/>
    <property type="molecule type" value="Genomic_DNA"/>
</dbReference>
<evidence type="ECO:0008006" key="4">
    <source>
        <dbReference type="Google" id="ProtNLM"/>
    </source>
</evidence>
<name>A0A371I9T8_MUCPR</name>
<accession>A0A371I9T8</accession>
<organism evidence="2 3">
    <name type="scientific">Mucuna pruriens</name>
    <name type="common">Velvet bean</name>
    <name type="synonym">Dolichos pruriens</name>
    <dbReference type="NCBI Taxonomy" id="157652"/>
    <lineage>
        <taxon>Eukaryota</taxon>
        <taxon>Viridiplantae</taxon>
        <taxon>Streptophyta</taxon>
        <taxon>Embryophyta</taxon>
        <taxon>Tracheophyta</taxon>
        <taxon>Spermatophyta</taxon>
        <taxon>Magnoliopsida</taxon>
        <taxon>eudicotyledons</taxon>
        <taxon>Gunneridae</taxon>
        <taxon>Pentapetalae</taxon>
        <taxon>rosids</taxon>
        <taxon>fabids</taxon>
        <taxon>Fabales</taxon>
        <taxon>Fabaceae</taxon>
        <taxon>Papilionoideae</taxon>
        <taxon>50 kb inversion clade</taxon>
        <taxon>NPAAA clade</taxon>
        <taxon>indigoferoid/millettioid clade</taxon>
        <taxon>Phaseoleae</taxon>
        <taxon>Mucuna</taxon>
    </lineage>
</organism>
<feature type="non-terminal residue" evidence="2">
    <location>
        <position position="176"/>
    </location>
</feature>
<evidence type="ECO:0000256" key="1">
    <source>
        <dbReference type="SAM" id="Phobius"/>
    </source>
</evidence>
<feature type="non-terminal residue" evidence="2">
    <location>
        <position position="1"/>
    </location>
</feature>
<keyword evidence="1" id="KW-1133">Transmembrane helix</keyword>
<dbReference type="OrthoDB" id="1435641at2759"/>
<keyword evidence="1" id="KW-0812">Transmembrane</keyword>
<keyword evidence="1" id="KW-0472">Membrane</keyword>
<gene>
    <name evidence="2" type="ORF">CR513_03549</name>
</gene>
<dbReference type="AlphaFoldDB" id="A0A371I9T8"/>
<comment type="caution">
    <text evidence="2">The sequence shown here is derived from an EMBL/GenBank/DDBJ whole genome shotgun (WGS) entry which is preliminary data.</text>
</comment>
<keyword evidence="3" id="KW-1185">Reference proteome</keyword>
<sequence length="176" mass="19550">PTPPSSNLPGRSSTINAGVKVGITFLKSKGIVGSCQLLSSTQGESDFRVVKVDLEKDLLIFLQVDSFLCFFYLYASFFNGISTDEFSPSRGVKQGNPISLFLALLFFGEDNKTQMDIINNCLEVFCSSSKQKVLGVKSFIDVIHQAFALLHTKKKVYLDLAFPVKYSKLFSRIKLN</sequence>
<protein>
    <recommendedName>
        <fullName evidence="4">Reverse transcriptase domain-containing protein</fullName>
    </recommendedName>
</protein>
<reference evidence="2" key="1">
    <citation type="submission" date="2018-05" db="EMBL/GenBank/DDBJ databases">
        <title>Draft genome of Mucuna pruriens seed.</title>
        <authorList>
            <person name="Nnadi N.E."/>
            <person name="Vos R."/>
            <person name="Hasami M.H."/>
            <person name="Devisetty U.K."/>
            <person name="Aguiy J.C."/>
        </authorList>
    </citation>
    <scope>NUCLEOTIDE SEQUENCE [LARGE SCALE GENOMIC DNA]</scope>
    <source>
        <strain evidence="2">JCA_2017</strain>
    </source>
</reference>
<proteinExistence type="predicted"/>
<dbReference type="Proteomes" id="UP000257109">
    <property type="component" value="Unassembled WGS sequence"/>
</dbReference>
<evidence type="ECO:0000313" key="3">
    <source>
        <dbReference type="Proteomes" id="UP000257109"/>
    </source>
</evidence>